<dbReference type="EMBL" id="LQQR01000056">
    <property type="protein sequence ID" value="KZE11817.1"/>
    <property type="molecule type" value="Genomic_DNA"/>
</dbReference>
<dbReference type="AlphaFoldDB" id="A0A162YCH8"/>
<dbReference type="EMBL" id="CP065682">
    <property type="protein sequence ID" value="QPS33107.1"/>
    <property type="molecule type" value="Genomic_DNA"/>
</dbReference>
<evidence type="ECO:0000313" key="2">
    <source>
        <dbReference type="EMBL" id="KZE11817.1"/>
    </source>
</evidence>
<sequence length="116" mass="12896">MNTEELVEDWATLPDIAETTGLGITQVRRLLEDGAICGYKHGDPKVLRVPTAFFVDGEVLTPLKGTLSTLKDAGFDDEESIRWLFTPDDSLPGRPIDLLRAGNRKEVRRRAQALAF</sequence>
<evidence type="ECO:0000313" key="4">
    <source>
        <dbReference type="EMBL" id="VEW12474.1"/>
    </source>
</evidence>
<reference evidence="3 7" key="4">
    <citation type="submission" date="2020-12" db="EMBL/GenBank/DDBJ databases">
        <title>FDA dAtabase for Regulatory Grade micrObial Sequences (FDA-ARGOS): Supporting development and validation of Infectious Disease Dx tests.</title>
        <authorList>
            <person name="Sproer C."/>
            <person name="Gronow S."/>
            <person name="Severitt S."/>
            <person name="Schroder I."/>
            <person name="Tallon L."/>
            <person name="Sadzewicz L."/>
            <person name="Zhao X."/>
            <person name="Boylan J."/>
            <person name="Ott S."/>
            <person name="Bowen H."/>
            <person name="Vavikolanu K."/>
            <person name="Mehta A."/>
            <person name="Aluvathingal J."/>
            <person name="Nadendla S."/>
            <person name="Lowell S."/>
            <person name="Myers T."/>
            <person name="Yan Y."/>
            <person name="Sichtig H."/>
        </authorList>
    </citation>
    <scope>NUCLEOTIDE SEQUENCE [LARGE SCALE GENOMIC DNA]</scope>
    <source>
        <strain evidence="3 7">FDAARGOS_902</strain>
    </source>
</reference>
<evidence type="ECO:0000259" key="1">
    <source>
        <dbReference type="Pfam" id="PF18367"/>
    </source>
</evidence>
<dbReference type="KEGG" id="bcau:I6G59_14260"/>
<protein>
    <submittedName>
        <fullName evidence="3">DNA-binding protein</fullName>
    </submittedName>
    <submittedName>
        <fullName evidence="2">Transcriptional regulator</fullName>
    </submittedName>
</protein>
<dbReference type="Proteomes" id="UP000594979">
    <property type="component" value="Chromosome"/>
</dbReference>
<proteinExistence type="predicted"/>
<dbReference type="RefSeq" id="WP_009379969.1">
    <property type="nucleotide sequence ID" value="NZ_CAACXN010000014.1"/>
</dbReference>
<reference evidence="2" key="2">
    <citation type="submission" date="2016-01" db="EMBL/GenBank/DDBJ databases">
        <authorList>
            <person name="Hong K.W."/>
        </authorList>
    </citation>
    <scope>NUCLEOTIDE SEQUENCE</scope>
    <source>
        <strain evidence="2">M40</strain>
    </source>
</reference>
<dbReference type="Pfam" id="PF18367">
    <property type="entry name" value="Rv2175c_C"/>
    <property type="match status" value="1"/>
</dbReference>
<organism evidence="2 5">
    <name type="scientific">Brevibacterium casei</name>
    <dbReference type="NCBI Taxonomy" id="33889"/>
    <lineage>
        <taxon>Bacteria</taxon>
        <taxon>Bacillati</taxon>
        <taxon>Actinomycetota</taxon>
        <taxon>Actinomycetes</taxon>
        <taxon>Micrococcales</taxon>
        <taxon>Brevibacteriaceae</taxon>
        <taxon>Brevibacterium</taxon>
    </lineage>
</organism>
<dbReference type="STRING" id="33889.AVW13_02600"/>
<gene>
    <name evidence="2" type="ORF">AVW13_02600</name>
    <name evidence="3" type="ORF">I6G59_14260</name>
    <name evidence="4" type="ORF">NCTC12391_01559</name>
</gene>
<accession>A0A162YCH8</accession>
<evidence type="ECO:0000313" key="7">
    <source>
        <dbReference type="Proteomes" id="UP000594979"/>
    </source>
</evidence>
<evidence type="ECO:0000313" key="5">
    <source>
        <dbReference type="Proteomes" id="UP000076612"/>
    </source>
</evidence>
<dbReference type="EMBL" id="CAACXN010000014">
    <property type="protein sequence ID" value="VEW12474.1"/>
    <property type="molecule type" value="Genomic_DNA"/>
</dbReference>
<name>A0A162YCH8_9MICO</name>
<evidence type="ECO:0000313" key="3">
    <source>
        <dbReference type="EMBL" id="QPS33107.1"/>
    </source>
</evidence>
<evidence type="ECO:0000313" key="6">
    <source>
        <dbReference type="Proteomes" id="UP000386281"/>
    </source>
</evidence>
<dbReference type="Proteomes" id="UP000386281">
    <property type="component" value="Unassembled WGS sequence"/>
</dbReference>
<reference evidence="5" key="1">
    <citation type="submission" date="2016-01" db="EMBL/GenBank/DDBJ databases">
        <title>Draft genome of Chromobacterium sp. F49.</title>
        <authorList>
            <person name="Hong K.W."/>
        </authorList>
    </citation>
    <scope>NUCLEOTIDE SEQUENCE [LARGE SCALE GENOMIC DNA]</scope>
    <source>
        <strain evidence="5">M40</strain>
    </source>
</reference>
<dbReference type="Proteomes" id="UP000076612">
    <property type="component" value="Unassembled WGS sequence"/>
</dbReference>
<reference evidence="4 6" key="3">
    <citation type="submission" date="2019-02" db="EMBL/GenBank/DDBJ databases">
        <authorList>
            <consortium name="Pathogen Informatics"/>
        </authorList>
    </citation>
    <scope>NUCLEOTIDE SEQUENCE [LARGE SCALE GENOMIC DNA]</scope>
    <source>
        <strain evidence="4 6">3012STDY7078520</strain>
    </source>
</reference>
<dbReference type="GeneID" id="99773187"/>
<keyword evidence="3" id="KW-0238">DNA-binding</keyword>
<dbReference type="InterPro" id="IPR041098">
    <property type="entry name" value="Rv2175c_C"/>
</dbReference>
<dbReference type="GO" id="GO:0003677">
    <property type="term" value="F:DNA binding"/>
    <property type="evidence" value="ECO:0007669"/>
    <property type="project" value="UniProtKB-KW"/>
</dbReference>
<feature type="domain" description="Rv2175c C-terminal" evidence="1">
    <location>
        <begin position="62"/>
        <end position="115"/>
    </location>
</feature>